<accession>F2J1Y3</accession>
<dbReference type="PATRIC" id="fig|991905.3.peg.3739"/>
<dbReference type="InterPro" id="IPR009537">
    <property type="entry name" value="DUF1156"/>
</dbReference>
<dbReference type="AlphaFoldDB" id="F2J1Y3"/>
<sequence>MTVTVKTPKKLIEVALPLDAINEAAAREKSIRHGHPSTLHLWWARRPLAAARAVIFAQMVNDPSWKWELEHPGEIPPNNIKASWAASRNRLFAIIKDLVKWENTTNEAVLQKARAEIRKSWRETCELNKAHPQAAELFDPEKLPAFHDPFAGGGAIPLEAQRLGLESYASDLNPVAVLINKAMIEIPPKFAGRPPVNPASRNNKAAWSQQWSRAQGLAEDVRYYGQWMRDEAEKRIGHLYPPVEIGKETAQERPDLKPLVGQKLAVIAWLWARTVKSPNPAFRHVDVPLASTFVLSSRAGNEAYVCPSIDGDSYRLSVKIGKLPADAKDGTKLSRGANFRCLLSGTPIEPQYIKAEGRAGRMGMRLLAVVVEGPRGRLYLPPSVEIEQIAKEISPSWRPEAALPNDPRNFWTVDYGLVTYGDLFTPRQLLMLSTLSDLITEIKENIERDAAASGVGHDTTPLDAGGTGSLAYAETIAIYLAFAISKVANIGSSIASWMSDRGAFRETFARQAIPMAWDFAESNPLADAGGSFSSAIDKGSMAIGYLPASIRSVAIQTDAAAQDISAGKVVSTDPPYYDNIAYADLSDFFYVWLRRALRPIFPSLFATLSVPKSEELVATPYRHGGKEKAEAFFLAGMTRAMHRIAGQAHPSMPVTIYYAYKQSESQSAEGTSSTGWVTFLEAVIHSGFVLTGTWPVRSEGAGRIIAKGANALASSIVLVCRPRPASAETISRRAFLRELNQVLPAALDEMTRGSGDDRSPVAPVDLSQAIIGPGMAVFSKYAAVLEADGTPMTVQTAYRLINRFLAEDDFDHDTQFCLHWFEQYGWKESRFGEADTLARAKGTSVDGVKQSGVLFAEGGIVRLLKWAEYPSDWDPTDDARLPIWEALHHLIRVFKAEGESGAGKVLAAVAAKAEATRQLSYRLYTLCERAGWAEDARAYNEIITSWSAIESAAAAAPKAHQGDLFG</sequence>
<dbReference type="Proteomes" id="UP000008130">
    <property type="component" value="Chromosome"/>
</dbReference>
<dbReference type="InterPro" id="IPR029063">
    <property type="entry name" value="SAM-dependent_MTases_sf"/>
</dbReference>
<dbReference type="SUPFAM" id="SSF53335">
    <property type="entry name" value="S-adenosyl-L-methionine-dependent methyltransferases"/>
    <property type="match status" value="1"/>
</dbReference>
<dbReference type="OrthoDB" id="3197274at2"/>
<proteinExistence type="predicted"/>
<evidence type="ECO:0000313" key="2">
    <source>
        <dbReference type="EMBL" id="ADZ72044.1"/>
    </source>
</evidence>
<dbReference type="RefSeq" id="WP_013654353.1">
    <property type="nucleotide sequence ID" value="NC_015259.1"/>
</dbReference>
<dbReference type="HOGENOM" id="CLU_007795_2_0_5"/>
<dbReference type="KEGG" id="pgv:SL003B_3622"/>
<protein>
    <submittedName>
        <fullName evidence="2">Adenine-specific DNA methylase</fullName>
    </submittedName>
</protein>
<evidence type="ECO:0000313" key="3">
    <source>
        <dbReference type="Proteomes" id="UP000008130"/>
    </source>
</evidence>
<dbReference type="GO" id="GO:0008168">
    <property type="term" value="F:methyltransferase activity"/>
    <property type="evidence" value="ECO:0007669"/>
    <property type="project" value="UniProtKB-KW"/>
</dbReference>
<keyword evidence="2" id="KW-0808">Transferase</keyword>
<dbReference type="STRING" id="991905.SL003B_3622"/>
<dbReference type="EMBL" id="CP002568">
    <property type="protein sequence ID" value="ADZ72044.1"/>
    <property type="molecule type" value="Genomic_DNA"/>
</dbReference>
<dbReference type="Pfam" id="PF06634">
    <property type="entry name" value="DUF1156"/>
    <property type="match status" value="1"/>
</dbReference>
<feature type="domain" description="DUF1156" evidence="1">
    <location>
        <begin position="15"/>
        <end position="94"/>
    </location>
</feature>
<keyword evidence="3" id="KW-1185">Reference proteome</keyword>
<dbReference type="eggNOG" id="COG1743">
    <property type="taxonomic scope" value="Bacteria"/>
</dbReference>
<gene>
    <name evidence="2" type="ordered locus">SL003B_3622</name>
</gene>
<reference evidence="2 3" key="1">
    <citation type="journal article" date="2011" name="J. Bacteriol.">
        <title>Complete genome sequence of Polymorphum gilvum SL003B-26A1T, a crude oil-degrading bacterium from oil-polluted saline soil.</title>
        <authorList>
            <person name="Li S.G."/>
            <person name="Tang Y.Q."/>
            <person name="Nie Y."/>
            <person name="Cai M."/>
            <person name="Wu X.L."/>
        </authorList>
    </citation>
    <scope>NUCLEOTIDE SEQUENCE [LARGE SCALE GENOMIC DNA]</scope>
    <source>
        <strain evidence="3">LMG 25793 / CGMCC 1.9160 / SL003B-26A1</strain>
    </source>
</reference>
<dbReference type="REBASE" id="33907">
    <property type="entry name" value="M.Pgi3ORF3622P"/>
</dbReference>
<evidence type="ECO:0000259" key="1">
    <source>
        <dbReference type="Pfam" id="PF06634"/>
    </source>
</evidence>
<dbReference type="GO" id="GO:0032259">
    <property type="term" value="P:methylation"/>
    <property type="evidence" value="ECO:0007669"/>
    <property type="project" value="UniProtKB-KW"/>
</dbReference>
<name>F2J1Y3_POLGS</name>
<keyword evidence="2" id="KW-0489">Methyltransferase</keyword>
<organism evidence="2 3">
    <name type="scientific">Polymorphum gilvum (strain LMG 25793 / CGMCC 1.9160 / SL003B-26A1)</name>
    <dbReference type="NCBI Taxonomy" id="991905"/>
    <lineage>
        <taxon>Bacteria</taxon>
        <taxon>Pseudomonadati</taxon>
        <taxon>Pseudomonadota</taxon>
        <taxon>Alphaproteobacteria</taxon>
        <taxon>Rhodobacterales</taxon>
        <taxon>Paracoccaceae</taxon>
        <taxon>Polymorphum</taxon>
    </lineage>
</organism>